<organism evidence="9 10">
    <name type="scientific">Alkalibacterium indicireducens</name>
    <dbReference type="NCBI Taxonomy" id="398758"/>
    <lineage>
        <taxon>Bacteria</taxon>
        <taxon>Bacillati</taxon>
        <taxon>Bacillota</taxon>
        <taxon>Bacilli</taxon>
        <taxon>Lactobacillales</taxon>
        <taxon>Carnobacteriaceae</taxon>
        <taxon>Alkalibacterium</taxon>
    </lineage>
</organism>
<comment type="catalytic activity">
    <reaction evidence="7">
        <text>dITP + H2O = dIMP + diphosphate + H(+)</text>
        <dbReference type="Rhea" id="RHEA:28342"/>
        <dbReference type="ChEBI" id="CHEBI:15377"/>
        <dbReference type="ChEBI" id="CHEBI:15378"/>
        <dbReference type="ChEBI" id="CHEBI:33019"/>
        <dbReference type="ChEBI" id="CHEBI:61194"/>
        <dbReference type="ChEBI" id="CHEBI:61382"/>
        <dbReference type="EC" id="3.6.1.66"/>
    </reaction>
</comment>
<reference evidence="9 10" key="1">
    <citation type="journal article" date="2019" name="Int. J. Syst. Evol. Microbiol.">
        <title>The Global Catalogue of Microorganisms (GCM) 10K type strain sequencing project: providing services to taxonomists for standard genome sequencing and annotation.</title>
        <authorList>
            <consortium name="The Broad Institute Genomics Platform"/>
            <consortium name="The Broad Institute Genome Sequencing Center for Infectious Disease"/>
            <person name="Wu L."/>
            <person name="Ma J."/>
        </authorList>
    </citation>
    <scope>NUCLEOTIDE SEQUENCE [LARGE SCALE GENOMIC DNA]</scope>
    <source>
        <strain evidence="9 10">JCM 14232</strain>
    </source>
</reference>
<proteinExistence type="inferred from homology"/>
<dbReference type="NCBIfam" id="NF011397">
    <property type="entry name" value="PRK14822.1"/>
    <property type="match status" value="1"/>
</dbReference>
<keyword evidence="4 7" id="KW-0378">Hydrolase</keyword>
<gene>
    <name evidence="9" type="ORF">GCM10008936_08810</name>
</gene>
<evidence type="ECO:0000256" key="5">
    <source>
        <dbReference type="ARBA" id="ARBA00022842"/>
    </source>
</evidence>
<comment type="similarity">
    <text evidence="1 7 8">Belongs to the HAM1 NTPase family.</text>
</comment>
<evidence type="ECO:0000256" key="7">
    <source>
        <dbReference type="HAMAP-Rule" id="MF_01405"/>
    </source>
</evidence>
<dbReference type="InterPro" id="IPR002637">
    <property type="entry name" value="RdgB/HAM1"/>
</dbReference>
<accession>A0ABN1APK4</accession>
<evidence type="ECO:0000313" key="9">
    <source>
        <dbReference type="EMBL" id="GAA0481258.1"/>
    </source>
</evidence>
<evidence type="ECO:0000256" key="4">
    <source>
        <dbReference type="ARBA" id="ARBA00022801"/>
    </source>
</evidence>
<dbReference type="NCBIfam" id="TIGR00042">
    <property type="entry name" value="RdgB/HAM1 family non-canonical purine NTP pyrophosphatase"/>
    <property type="match status" value="1"/>
</dbReference>
<feature type="binding site" evidence="7">
    <location>
        <begin position="157"/>
        <end position="160"/>
    </location>
    <ligand>
        <name>substrate</name>
    </ligand>
</feature>
<feature type="binding site" evidence="7">
    <location>
        <position position="45"/>
    </location>
    <ligand>
        <name>Mg(2+)</name>
        <dbReference type="ChEBI" id="CHEBI:18420"/>
    </ligand>
</feature>
<evidence type="ECO:0000256" key="6">
    <source>
        <dbReference type="ARBA" id="ARBA00023080"/>
    </source>
</evidence>
<dbReference type="EMBL" id="BAAADA010000073">
    <property type="protein sequence ID" value="GAA0481258.1"/>
    <property type="molecule type" value="Genomic_DNA"/>
</dbReference>
<keyword evidence="3 7" id="KW-0547">Nucleotide-binding</keyword>
<feature type="binding site" evidence="7">
    <location>
        <position position="74"/>
    </location>
    <ligand>
        <name>Mg(2+)</name>
        <dbReference type="ChEBI" id="CHEBI:18420"/>
    </ligand>
</feature>
<comment type="subunit">
    <text evidence="7">Homodimer.</text>
</comment>
<comment type="caution">
    <text evidence="9">The sequence shown here is derived from an EMBL/GenBank/DDBJ whole genome shotgun (WGS) entry which is preliminary data.</text>
</comment>
<feature type="binding site" evidence="7">
    <location>
        <begin position="185"/>
        <end position="186"/>
    </location>
    <ligand>
        <name>substrate</name>
    </ligand>
</feature>
<comment type="cofactor">
    <cofactor evidence="7">
        <name>Mg(2+)</name>
        <dbReference type="ChEBI" id="CHEBI:18420"/>
    </cofactor>
    <text evidence="7">Binds 1 Mg(2+) ion per subunit.</text>
</comment>
<evidence type="ECO:0000256" key="3">
    <source>
        <dbReference type="ARBA" id="ARBA00022741"/>
    </source>
</evidence>
<protein>
    <recommendedName>
        <fullName evidence="7">dITP/XTP pyrophosphatase</fullName>
        <ecNumber evidence="7">3.6.1.66</ecNumber>
    </recommendedName>
    <alternativeName>
        <fullName evidence="7">Non-canonical purine NTP pyrophosphatase</fullName>
    </alternativeName>
    <alternativeName>
        <fullName evidence="7">Non-standard purine NTP pyrophosphatase</fullName>
    </alternativeName>
    <alternativeName>
        <fullName evidence="7">Nucleoside-triphosphate diphosphatase</fullName>
    </alternativeName>
    <alternativeName>
        <fullName evidence="7">Nucleoside-triphosphate pyrophosphatase</fullName>
        <shortName evidence="7">NTPase</shortName>
    </alternativeName>
</protein>
<dbReference type="InterPro" id="IPR020922">
    <property type="entry name" value="dITP/XTP_pyrophosphatase"/>
</dbReference>
<dbReference type="CDD" id="cd00515">
    <property type="entry name" value="HAM1"/>
    <property type="match status" value="1"/>
</dbReference>
<evidence type="ECO:0000256" key="2">
    <source>
        <dbReference type="ARBA" id="ARBA00022723"/>
    </source>
</evidence>
<dbReference type="SUPFAM" id="SSF52972">
    <property type="entry name" value="ITPase-like"/>
    <property type="match status" value="1"/>
</dbReference>
<feature type="binding site" evidence="7">
    <location>
        <position position="75"/>
    </location>
    <ligand>
        <name>substrate</name>
    </ligand>
</feature>
<feature type="active site" description="Proton acceptor" evidence="7">
    <location>
        <position position="74"/>
    </location>
</feature>
<evidence type="ECO:0000256" key="1">
    <source>
        <dbReference type="ARBA" id="ARBA00008023"/>
    </source>
</evidence>
<name>A0ABN1APK4_9LACT</name>
<comment type="function">
    <text evidence="7">Pyrophosphatase that catalyzes the hydrolysis of nucleoside triphosphates to their monophosphate derivatives, with a high preference for the non-canonical purine nucleotides XTP (xanthosine triphosphate), dITP (deoxyinosine triphosphate) and ITP. Seems to function as a house-cleaning enzyme that removes non-canonical purine nucleotides from the nucleotide pool, thus preventing their incorporation into DNA/RNA and avoiding chromosomal lesions.</text>
</comment>
<dbReference type="PANTHER" id="PTHR11067">
    <property type="entry name" value="INOSINE TRIPHOSPHATE PYROPHOSPHATASE/HAM1 PROTEIN"/>
    <property type="match status" value="1"/>
</dbReference>
<comment type="catalytic activity">
    <reaction evidence="7">
        <text>XTP + H2O = XMP + diphosphate + H(+)</text>
        <dbReference type="Rhea" id="RHEA:28610"/>
        <dbReference type="ChEBI" id="CHEBI:15377"/>
        <dbReference type="ChEBI" id="CHEBI:15378"/>
        <dbReference type="ChEBI" id="CHEBI:33019"/>
        <dbReference type="ChEBI" id="CHEBI:57464"/>
        <dbReference type="ChEBI" id="CHEBI:61314"/>
        <dbReference type="EC" id="3.6.1.66"/>
    </reaction>
</comment>
<dbReference type="HAMAP" id="MF_01405">
    <property type="entry name" value="Non_canon_purine_NTPase"/>
    <property type="match status" value="1"/>
</dbReference>
<sequence>MNELTKTIVIATRNKGKTKEFEALFNKKGYAVQTLLDYPEVSDIEETGITFQENALLKAETIAEQFETLVLADDSGLKVKALHGQPGVYSARYAGEEKNDAKNNAKLLNELADVKDEDRTAVFHCSLALAMPGKNSLVVDGEVAGKIMGVPRGENGFGYDPLFYLEDKKKTMAELTEEEKNKISHRAVALENLENVFDYWLQNQ</sequence>
<keyword evidence="10" id="KW-1185">Reference proteome</keyword>
<dbReference type="EC" id="3.6.1.66" evidence="7"/>
<dbReference type="Proteomes" id="UP001410648">
    <property type="component" value="Unassembled WGS sequence"/>
</dbReference>
<dbReference type="Pfam" id="PF01725">
    <property type="entry name" value="Ham1p_like"/>
    <property type="match status" value="1"/>
</dbReference>
<dbReference type="InterPro" id="IPR029001">
    <property type="entry name" value="ITPase-like_fam"/>
</dbReference>
<comment type="catalytic activity">
    <reaction evidence="7">
        <text>ITP + H2O = IMP + diphosphate + H(+)</text>
        <dbReference type="Rhea" id="RHEA:29399"/>
        <dbReference type="ChEBI" id="CHEBI:15377"/>
        <dbReference type="ChEBI" id="CHEBI:15378"/>
        <dbReference type="ChEBI" id="CHEBI:33019"/>
        <dbReference type="ChEBI" id="CHEBI:58053"/>
        <dbReference type="ChEBI" id="CHEBI:61402"/>
        <dbReference type="EC" id="3.6.1.66"/>
    </reaction>
</comment>
<evidence type="ECO:0000256" key="8">
    <source>
        <dbReference type="RuleBase" id="RU003781"/>
    </source>
</evidence>
<evidence type="ECO:0000313" key="10">
    <source>
        <dbReference type="Proteomes" id="UP001410648"/>
    </source>
</evidence>
<keyword evidence="6 7" id="KW-0546">Nucleotide metabolism</keyword>
<keyword evidence="2 7" id="KW-0479">Metal-binding</keyword>
<feature type="binding site" evidence="7">
    <location>
        <position position="180"/>
    </location>
    <ligand>
        <name>substrate</name>
    </ligand>
</feature>
<keyword evidence="5 7" id="KW-0460">Magnesium</keyword>
<dbReference type="Gene3D" id="3.90.950.10">
    <property type="match status" value="1"/>
</dbReference>
<feature type="binding site" evidence="7">
    <location>
        <begin position="12"/>
        <end position="17"/>
    </location>
    <ligand>
        <name>substrate</name>
    </ligand>
</feature>
<dbReference type="PANTHER" id="PTHR11067:SF9">
    <property type="entry name" value="INOSINE TRIPHOSPHATE PYROPHOSPHATASE"/>
    <property type="match status" value="1"/>
</dbReference>